<evidence type="ECO:0008006" key="3">
    <source>
        <dbReference type="Google" id="ProtNLM"/>
    </source>
</evidence>
<dbReference type="Proteomes" id="UP000824469">
    <property type="component" value="Unassembled WGS sequence"/>
</dbReference>
<proteinExistence type="predicted"/>
<organism evidence="1 2">
    <name type="scientific">Taxus chinensis</name>
    <name type="common">Chinese yew</name>
    <name type="synonym">Taxus wallichiana var. chinensis</name>
    <dbReference type="NCBI Taxonomy" id="29808"/>
    <lineage>
        <taxon>Eukaryota</taxon>
        <taxon>Viridiplantae</taxon>
        <taxon>Streptophyta</taxon>
        <taxon>Embryophyta</taxon>
        <taxon>Tracheophyta</taxon>
        <taxon>Spermatophyta</taxon>
        <taxon>Pinopsida</taxon>
        <taxon>Pinidae</taxon>
        <taxon>Conifers II</taxon>
        <taxon>Cupressales</taxon>
        <taxon>Taxaceae</taxon>
        <taxon>Taxus</taxon>
    </lineage>
</organism>
<name>A0AA38L7W1_TAXCH</name>
<keyword evidence="2" id="KW-1185">Reference proteome</keyword>
<dbReference type="PANTHER" id="PTHR31694:SF26">
    <property type="entry name" value="OS05G0151100 PROTEIN"/>
    <property type="match status" value="1"/>
</dbReference>
<dbReference type="InterPro" id="IPR052965">
    <property type="entry name" value="Pigment-catalase-like"/>
</dbReference>
<dbReference type="OMA" id="VELECHQ"/>
<dbReference type="Pfam" id="PF13668">
    <property type="entry name" value="Ferritin_2"/>
    <property type="match status" value="1"/>
</dbReference>
<dbReference type="AlphaFoldDB" id="A0AA38L7W1"/>
<dbReference type="EMBL" id="JAHRHJ020000005">
    <property type="protein sequence ID" value="KAH9315138.1"/>
    <property type="molecule type" value="Genomic_DNA"/>
</dbReference>
<evidence type="ECO:0000313" key="1">
    <source>
        <dbReference type="EMBL" id="KAH9315138.1"/>
    </source>
</evidence>
<feature type="non-terminal residue" evidence="1">
    <location>
        <position position="1"/>
    </location>
</feature>
<sequence length="220" mass="24397">WEFRDCGNESTKVDGKKEEIRTHITNNGVALWSFISIKLLLCVSQGSSVELECHQDGGYRPGLVLPQEIGLIEFPLNLEYLEAEFFLFGGFGYGLDHATPELTSGGPPPIEARKDNLDPLVEDIIQQFAYQEVGHLSAFDTKLNPPFDPYANSLNYLLASYLIPYIGLTGYVGTNAHLRSITAKRLVAGLLGVESGQDAVIRTLLFERKSERVAPYPYTV</sequence>
<reference evidence="1 2" key="1">
    <citation type="journal article" date="2021" name="Nat. Plants">
        <title>The Taxus genome provides insights into paclitaxel biosynthesis.</title>
        <authorList>
            <person name="Xiong X."/>
            <person name="Gou J."/>
            <person name="Liao Q."/>
            <person name="Li Y."/>
            <person name="Zhou Q."/>
            <person name="Bi G."/>
            <person name="Li C."/>
            <person name="Du R."/>
            <person name="Wang X."/>
            <person name="Sun T."/>
            <person name="Guo L."/>
            <person name="Liang H."/>
            <person name="Lu P."/>
            <person name="Wu Y."/>
            <person name="Zhang Z."/>
            <person name="Ro D.K."/>
            <person name="Shang Y."/>
            <person name="Huang S."/>
            <person name="Yan J."/>
        </authorList>
    </citation>
    <scope>NUCLEOTIDE SEQUENCE [LARGE SCALE GENOMIC DNA]</scope>
    <source>
        <strain evidence="1">Ta-2019</strain>
    </source>
</reference>
<accession>A0AA38L7W1</accession>
<gene>
    <name evidence="1" type="ORF">KI387_023765</name>
</gene>
<feature type="non-terminal residue" evidence="1">
    <location>
        <position position="220"/>
    </location>
</feature>
<dbReference type="PANTHER" id="PTHR31694">
    <property type="entry name" value="DESICCATION-LIKE PROTEIN"/>
    <property type="match status" value="1"/>
</dbReference>
<protein>
    <recommendedName>
        <fullName evidence="3">Desiccation-related protein PCC13-62</fullName>
    </recommendedName>
</protein>
<comment type="caution">
    <text evidence="1">The sequence shown here is derived from an EMBL/GenBank/DDBJ whole genome shotgun (WGS) entry which is preliminary data.</text>
</comment>
<evidence type="ECO:0000313" key="2">
    <source>
        <dbReference type="Proteomes" id="UP000824469"/>
    </source>
</evidence>